<dbReference type="GO" id="GO:0006298">
    <property type="term" value="P:mismatch repair"/>
    <property type="evidence" value="ECO:0007669"/>
    <property type="project" value="TreeGrafter"/>
</dbReference>
<dbReference type="EMBL" id="BARW01031416">
    <property type="protein sequence ID" value="GAJ03200.1"/>
    <property type="molecule type" value="Genomic_DNA"/>
</dbReference>
<dbReference type="Gene3D" id="3.30.420.10">
    <property type="entry name" value="Ribonuclease H-like superfamily/Ribonuclease H"/>
    <property type="match status" value="1"/>
</dbReference>
<keyword evidence="9" id="KW-0255">Endonuclease</keyword>
<comment type="cofactor">
    <cofactor evidence="2">
        <name>Mn(2+)</name>
        <dbReference type="ChEBI" id="CHEBI:29035"/>
    </cofactor>
</comment>
<dbReference type="GO" id="GO:0032299">
    <property type="term" value="C:ribonuclease H2 complex"/>
    <property type="evidence" value="ECO:0007669"/>
    <property type="project" value="TreeGrafter"/>
</dbReference>
<name>X1VBB2_9ZZZZ</name>
<comment type="catalytic activity">
    <reaction evidence="1">
        <text>Endonucleolytic cleavage to 5'-phosphomonoester.</text>
        <dbReference type="EC" id="3.1.26.4"/>
    </reaction>
</comment>
<dbReference type="PROSITE" id="PS51975">
    <property type="entry name" value="RNASE_H_2"/>
    <property type="match status" value="1"/>
</dbReference>
<dbReference type="PANTHER" id="PTHR10954">
    <property type="entry name" value="RIBONUCLEASE H2 SUBUNIT A"/>
    <property type="match status" value="1"/>
</dbReference>
<dbReference type="GO" id="GO:0003723">
    <property type="term" value="F:RNA binding"/>
    <property type="evidence" value="ECO:0007669"/>
    <property type="project" value="InterPro"/>
</dbReference>
<evidence type="ECO:0000256" key="10">
    <source>
        <dbReference type="ARBA" id="ARBA00022801"/>
    </source>
</evidence>
<evidence type="ECO:0000256" key="5">
    <source>
        <dbReference type="ARBA" id="ARBA00012180"/>
    </source>
</evidence>
<evidence type="ECO:0000256" key="3">
    <source>
        <dbReference type="ARBA" id="ARBA00001946"/>
    </source>
</evidence>
<dbReference type="InterPro" id="IPR012337">
    <property type="entry name" value="RNaseH-like_sf"/>
</dbReference>
<dbReference type="InterPro" id="IPR036397">
    <property type="entry name" value="RNaseH_sf"/>
</dbReference>
<sequence length="85" mass="9120">MLEAQGYQRIAGIDEVGRGALAGPVVAAAVILPCHIDTPWLNQVKDSKQLSPARREILFHHIHKIAISIGIGVVPHKIIDDGGII</sequence>
<dbReference type="GO" id="GO:0004523">
    <property type="term" value="F:RNA-DNA hybrid ribonuclease activity"/>
    <property type="evidence" value="ECO:0007669"/>
    <property type="project" value="UniProtKB-EC"/>
</dbReference>
<feature type="domain" description="RNase H type-2" evidence="11">
    <location>
        <begin position="8"/>
        <end position="85"/>
    </location>
</feature>
<dbReference type="SUPFAM" id="SSF53098">
    <property type="entry name" value="Ribonuclease H-like"/>
    <property type="match status" value="1"/>
</dbReference>
<evidence type="ECO:0000259" key="11">
    <source>
        <dbReference type="PROSITE" id="PS51975"/>
    </source>
</evidence>
<dbReference type="AlphaFoldDB" id="X1VBB2"/>
<gene>
    <name evidence="12" type="ORF">S12H4_49977</name>
</gene>
<keyword evidence="7" id="KW-0540">Nuclease</keyword>
<dbReference type="EC" id="3.1.26.4" evidence="5"/>
<keyword evidence="8" id="KW-0479">Metal-binding</keyword>
<comment type="cofactor">
    <cofactor evidence="3">
        <name>Mg(2+)</name>
        <dbReference type="ChEBI" id="CHEBI:18420"/>
    </cofactor>
</comment>
<feature type="non-terminal residue" evidence="12">
    <location>
        <position position="85"/>
    </location>
</feature>
<dbReference type="PANTHER" id="PTHR10954:SF18">
    <property type="entry name" value="RIBONUCLEASE HII"/>
    <property type="match status" value="1"/>
</dbReference>
<dbReference type="GO" id="GO:0005737">
    <property type="term" value="C:cytoplasm"/>
    <property type="evidence" value="ECO:0007669"/>
    <property type="project" value="UniProtKB-SubCell"/>
</dbReference>
<protein>
    <recommendedName>
        <fullName evidence="5">ribonuclease H</fullName>
        <ecNumber evidence="5">3.1.26.4</ecNumber>
    </recommendedName>
</protein>
<evidence type="ECO:0000256" key="7">
    <source>
        <dbReference type="ARBA" id="ARBA00022722"/>
    </source>
</evidence>
<evidence type="ECO:0000256" key="2">
    <source>
        <dbReference type="ARBA" id="ARBA00001936"/>
    </source>
</evidence>
<organism evidence="12">
    <name type="scientific">marine sediment metagenome</name>
    <dbReference type="NCBI Taxonomy" id="412755"/>
    <lineage>
        <taxon>unclassified sequences</taxon>
        <taxon>metagenomes</taxon>
        <taxon>ecological metagenomes</taxon>
    </lineage>
</organism>
<proteinExistence type="predicted"/>
<keyword evidence="10" id="KW-0378">Hydrolase</keyword>
<comment type="subcellular location">
    <subcellularLocation>
        <location evidence="4">Cytoplasm</location>
    </subcellularLocation>
</comment>
<dbReference type="InterPro" id="IPR001352">
    <property type="entry name" value="RNase_HII/HIII"/>
</dbReference>
<dbReference type="InterPro" id="IPR024567">
    <property type="entry name" value="RNase_HII/HIII_dom"/>
</dbReference>
<evidence type="ECO:0000256" key="1">
    <source>
        <dbReference type="ARBA" id="ARBA00000077"/>
    </source>
</evidence>
<evidence type="ECO:0000256" key="8">
    <source>
        <dbReference type="ARBA" id="ARBA00022723"/>
    </source>
</evidence>
<evidence type="ECO:0000256" key="4">
    <source>
        <dbReference type="ARBA" id="ARBA00004496"/>
    </source>
</evidence>
<reference evidence="12" key="1">
    <citation type="journal article" date="2014" name="Front. Microbiol.">
        <title>High frequency of phylogenetically diverse reductive dehalogenase-homologous genes in deep subseafloor sedimentary metagenomes.</title>
        <authorList>
            <person name="Kawai M."/>
            <person name="Futagami T."/>
            <person name="Toyoda A."/>
            <person name="Takaki Y."/>
            <person name="Nishi S."/>
            <person name="Hori S."/>
            <person name="Arai W."/>
            <person name="Tsubouchi T."/>
            <person name="Morono Y."/>
            <person name="Uchiyama I."/>
            <person name="Ito T."/>
            <person name="Fujiyama A."/>
            <person name="Inagaki F."/>
            <person name="Takami H."/>
        </authorList>
    </citation>
    <scope>NUCLEOTIDE SEQUENCE</scope>
    <source>
        <strain evidence="12">Expedition CK06-06</strain>
    </source>
</reference>
<evidence type="ECO:0000256" key="9">
    <source>
        <dbReference type="ARBA" id="ARBA00022759"/>
    </source>
</evidence>
<dbReference type="Pfam" id="PF01351">
    <property type="entry name" value="RNase_HII"/>
    <property type="match status" value="1"/>
</dbReference>
<comment type="caution">
    <text evidence="12">The sequence shown here is derived from an EMBL/GenBank/DDBJ whole genome shotgun (WGS) entry which is preliminary data.</text>
</comment>
<dbReference type="GO" id="GO:0043137">
    <property type="term" value="P:DNA replication, removal of RNA primer"/>
    <property type="evidence" value="ECO:0007669"/>
    <property type="project" value="TreeGrafter"/>
</dbReference>
<evidence type="ECO:0000313" key="12">
    <source>
        <dbReference type="EMBL" id="GAJ03200.1"/>
    </source>
</evidence>
<accession>X1VBB2</accession>
<dbReference type="GO" id="GO:0046872">
    <property type="term" value="F:metal ion binding"/>
    <property type="evidence" value="ECO:0007669"/>
    <property type="project" value="UniProtKB-KW"/>
</dbReference>
<evidence type="ECO:0000256" key="6">
    <source>
        <dbReference type="ARBA" id="ARBA00022490"/>
    </source>
</evidence>
<keyword evidence="6" id="KW-0963">Cytoplasm</keyword>